<dbReference type="Proteomes" id="UP000199356">
    <property type="component" value="Unassembled WGS sequence"/>
</dbReference>
<dbReference type="STRING" id="441119.SAMN04488047_112138"/>
<proteinExistence type="predicted"/>
<evidence type="ECO:0000259" key="1">
    <source>
        <dbReference type="Pfam" id="PF03358"/>
    </source>
</evidence>
<name>A0A1I5T5E0_9RHOB</name>
<protein>
    <submittedName>
        <fullName evidence="2">Multimeric flavodoxin WrbA</fullName>
    </submittedName>
</protein>
<dbReference type="EMBL" id="FOXA01000012">
    <property type="protein sequence ID" value="SFP77726.1"/>
    <property type="molecule type" value="Genomic_DNA"/>
</dbReference>
<dbReference type="GO" id="GO:0016491">
    <property type="term" value="F:oxidoreductase activity"/>
    <property type="evidence" value="ECO:0007669"/>
    <property type="project" value="InterPro"/>
</dbReference>
<dbReference type="SUPFAM" id="SSF52218">
    <property type="entry name" value="Flavoproteins"/>
    <property type="match status" value="1"/>
</dbReference>
<dbReference type="InterPro" id="IPR005025">
    <property type="entry name" value="FMN_Rdtase-like_dom"/>
</dbReference>
<evidence type="ECO:0000313" key="2">
    <source>
        <dbReference type="EMBL" id="SFP77726.1"/>
    </source>
</evidence>
<accession>A0A1I5T5E0</accession>
<dbReference type="AlphaFoldDB" id="A0A1I5T5E0"/>
<dbReference type="Gene3D" id="3.40.50.360">
    <property type="match status" value="1"/>
</dbReference>
<dbReference type="InterPro" id="IPR029039">
    <property type="entry name" value="Flavoprotein-like_sf"/>
</dbReference>
<feature type="domain" description="NADPH-dependent FMN reductase-like" evidence="1">
    <location>
        <begin position="10"/>
        <end position="163"/>
    </location>
</feature>
<dbReference type="RefSeq" id="WP_093423537.1">
    <property type="nucleotide sequence ID" value="NZ_FOXA01000012.1"/>
</dbReference>
<evidence type="ECO:0000313" key="3">
    <source>
        <dbReference type="Proteomes" id="UP000199356"/>
    </source>
</evidence>
<gene>
    <name evidence="2" type="ORF">SAMN04488047_112138</name>
</gene>
<dbReference type="Pfam" id="PF03358">
    <property type="entry name" value="FMN_red"/>
    <property type="match status" value="1"/>
</dbReference>
<dbReference type="OrthoDB" id="8853249at2"/>
<organism evidence="2 3">
    <name type="scientific">Tranquillimonas alkanivorans</name>
    <dbReference type="NCBI Taxonomy" id="441119"/>
    <lineage>
        <taxon>Bacteria</taxon>
        <taxon>Pseudomonadati</taxon>
        <taxon>Pseudomonadota</taxon>
        <taxon>Alphaproteobacteria</taxon>
        <taxon>Rhodobacterales</taxon>
        <taxon>Roseobacteraceae</taxon>
        <taxon>Tranquillimonas</taxon>
    </lineage>
</organism>
<reference evidence="2 3" key="1">
    <citation type="submission" date="2016-10" db="EMBL/GenBank/DDBJ databases">
        <authorList>
            <person name="de Groot N.N."/>
        </authorList>
    </citation>
    <scope>NUCLEOTIDE SEQUENCE [LARGE SCALE GENOMIC DNA]</scope>
    <source>
        <strain evidence="2 3">DSM 19547</strain>
    </source>
</reference>
<sequence>MPDPSLTAFALNCSLRPSSSEETSSTDKMISDLLDALAPHGVTGTVERVADHDVKPGVLSDMGEGDAWPELRRRILAADIFILGTPIWLGQPSSLAKKVMERLDAFLSEMDDRSRMPAAGKVALVAVVGNEDGAHACHALSFQALNDVGFTIPANGGVYWVGEAMTGTDYKELEKMPQGVESNLKMAASNAAHLVRLLKAQPFPGVEE</sequence>
<keyword evidence="3" id="KW-1185">Reference proteome</keyword>